<evidence type="ECO:0000256" key="6">
    <source>
        <dbReference type="SAM" id="MobiDB-lite"/>
    </source>
</evidence>
<reference evidence="8 9" key="1">
    <citation type="submission" date="2024-05" db="EMBL/GenBank/DDBJ databases">
        <title>Three bacterial strains, DH-69, EH-24, and ECK-19 isolated from coastal sediments.</title>
        <authorList>
            <person name="Ye Y.-Q."/>
            <person name="Du Z.-J."/>
        </authorList>
    </citation>
    <scope>NUCLEOTIDE SEQUENCE [LARGE SCALE GENOMIC DNA]</scope>
    <source>
        <strain evidence="8 9">ECK-19</strain>
    </source>
</reference>
<feature type="region of interest" description="Disordered" evidence="6">
    <location>
        <begin position="62"/>
        <end position="83"/>
    </location>
</feature>
<evidence type="ECO:0000256" key="5">
    <source>
        <dbReference type="RuleBase" id="RU362028"/>
    </source>
</evidence>
<evidence type="ECO:0000256" key="4">
    <source>
        <dbReference type="PROSITE-ProRule" id="PRU00182"/>
    </source>
</evidence>
<dbReference type="SUPFAM" id="SSF55120">
    <property type="entry name" value="Pseudouridine synthase"/>
    <property type="match status" value="1"/>
</dbReference>
<dbReference type="NCBIfam" id="TIGR00005">
    <property type="entry name" value="rluA_subfam"/>
    <property type="match status" value="1"/>
</dbReference>
<comment type="function">
    <text evidence="5">Responsible for synthesis of pseudouridine from uracil.</text>
</comment>
<evidence type="ECO:0000256" key="3">
    <source>
        <dbReference type="ARBA" id="ARBA00036882"/>
    </source>
</evidence>
<dbReference type="Proteomes" id="UP001560685">
    <property type="component" value="Unassembled WGS sequence"/>
</dbReference>
<dbReference type="PANTHER" id="PTHR21600:SF44">
    <property type="entry name" value="RIBOSOMAL LARGE SUBUNIT PSEUDOURIDINE SYNTHASE D"/>
    <property type="match status" value="1"/>
</dbReference>
<name>A0ABV3Z9G6_9PROT</name>
<comment type="catalytic activity">
    <reaction evidence="3">
        <text>uridine(1911/1915/1917) in 23S rRNA = pseudouridine(1911/1915/1917) in 23S rRNA</text>
        <dbReference type="Rhea" id="RHEA:42524"/>
        <dbReference type="Rhea" id="RHEA-COMP:10097"/>
        <dbReference type="Rhea" id="RHEA-COMP:10098"/>
        <dbReference type="ChEBI" id="CHEBI:65314"/>
        <dbReference type="ChEBI" id="CHEBI:65315"/>
        <dbReference type="EC" id="5.4.99.23"/>
    </reaction>
</comment>
<comment type="caution">
    <text evidence="8">The sequence shown here is derived from an EMBL/GenBank/DDBJ whole genome shotgun (WGS) entry which is preliminary data.</text>
</comment>
<evidence type="ECO:0000256" key="2">
    <source>
        <dbReference type="ARBA" id="ARBA00023235"/>
    </source>
</evidence>
<evidence type="ECO:0000313" key="8">
    <source>
        <dbReference type="EMBL" id="MEX6634022.1"/>
    </source>
</evidence>
<evidence type="ECO:0000259" key="7">
    <source>
        <dbReference type="Pfam" id="PF00849"/>
    </source>
</evidence>
<dbReference type="CDD" id="cd02869">
    <property type="entry name" value="PseudoU_synth_RluA_like"/>
    <property type="match status" value="1"/>
</dbReference>
<keyword evidence="9" id="KW-1185">Reference proteome</keyword>
<dbReference type="GO" id="GO:0016853">
    <property type="term" value="F:isomerase activity"/>
    <property type="evidence" value="ECO:0007669"/>
    <property type="project" value="UniProtKB-KW"/>
</dbReference>
<proteinExistence type="inferred from homology"/>
<dbReference type="InterPro" id="IPR006225">
    <property type="entry name" value="PsdUridine_synth_RluC/D"/>
</dbReference>
<dbReference type="RefSeq" id="WP_369314015.1">
    <property type="nucleotide sequence ID" value="NZ_JBEHZE010000001.1"/>
</dbReference>
<dbReference type="InterPro" id="IPR036986">
    <property type="entry name" value="S4_RNA-bd_sf"/>
</dbReference>
<dbReference type="InterPro" id="IPR020103">
    <property type="entry name" value="PsdUridine_synth_cat_dom_sf"/>
</dbReference>
<comment type="similarity">
    <text evidence="1 5">Belongs to the pseudouridine synthase RluA family.</text>
</comment>
<keyword evidence="2 5" id="KW-0413">Isomerase</keyword>
<evidence type="ECO:0000256" key="1">
    <source>
        <dbReference type="ARBA" id="ARBA00010876"/>
    </source>
</evidence>
<dbReference type="Pfam" id="PF00849">
    <property type="entry name" value="PseudoU_synth_2"/>
    <property type="match status" value="1"/>
</dbReference>
<sequence>MSGVQIKTVKEDEVGMRLDRWFKTHFPELRHGDLEKCLRKGQIRVAGGRVKANRRLEIGEEIRVPPLQNEPRPSKPSQFRPEDASAVRDMIIFEDDAMLAINKPFGLAVQGGTNTKRHLDGMLASLEKDGERPRLVHRLDKDTGGLMLLAKTRQAAQRLGDAFKAHDIEKTYWALAAGAPRPRQGTIDMPIAKRMIRIGEGEEERVVPADGEGAKKAITDYQTIDEAGYNVAFLAMRPVTGRTHQLRVHAAAIGSPIIGDGKYGGTRASLEGVSTNLHLFCRTMTFPHPKNRRKMTLTASLSGHMLETWKFFTFDANAKCEWPEDIR</sequence>
<keyword evidence="4" id="KW-0694">RNA-binding</keyword>
<dbReference type="PROSITE" id="PS50889">
    <property type="entry name" value="S4"/>
    <property type="match status" value="1"/>
</dbReference>
<dbReference type="Gene3D" id="3.30.2350.10">
    <property type="entry name" value="Pseudouridine synthase"/>
    <property type="match status" value="1"/>
</dbReference>
<dbReference type="PANTHER" id="PTHR21600">
    <property type="entry name" value="MITOCHONDRIAL RNA PSEUDOURIDINE SYNTHASE"/>
    <property type="match status" value="1"/>
</dbReference>
<feature type="domain" description="Pseudouridine synthase RsuA/RluA-like" evidence="7">
    <location>
        <begin position="99"/>
        <end position="252"/>
    </location>
</feature>
<comment type="catalytic activity">
    <reaction evidence="5">
        <text>a uridine in RNA = a pseudouridine in RNA</text>
        <dbReference type="Rhea" id="RHEA:48348"/>
        <dbReference type="Rhea" id="RHEA-COMP:12068"/>
        <dbReference type="Rhea" id="RHEA-COMP:12069"/>
        <dbReference type="ChEBI" id="CHEBI:65314"/>
        <dbReference type="ChEBI" id="CHEBI:65315"/>
    </reaction>
</comment>
<dbReference type="InterPro" id="IPR006145">
    <property type="entry name" value="PsdUridine_synth_RsuA/RluA"/>
</dbReference>
<dbReference type="Gene3D" id="3.10.290.10">
    <property type="entry name" value="RNA-binding S4 domain"/>
    <property type="match status" value="1"/>
</dbReference>
<gene>
    <name evidence="8" type="ORF">ABFZ84_10715</name>
</gene>
<dbReference type="EMBL" id="JBEHZE010000001">
    <property type="protein sequence ID" value="MEX6634022.1"/>
    <property type="molecule type" value="Genomic_DNA"/>
</dbReference>
<dbReference type="EC" id="5.4.99.-" evidence="5"/>
<accession>A0ABV3Z9G6</accession>
<dbReference type="InterPro" id="IPR050188">
    <property type="entry name" value="RluA_PseudoU_synthase"/>
</dbReference>
<organism evidence="8 9">
    <name type="scientific">Hyphococcus lacteus</name>
    <dbReference type="NCBI Taxonomy" id="3143536"/>
    <lineage>
        <taxon>Bacteria</taxon>
        <taxon>Pseudomonadati</taxon>
        <taxon>Pseudomonadota</taxon>
        <taxon>Alphaproteobacteria</taxon>
        <taxon>Parvularculales</taxon>
        <taxon>Parvularculaceae</taxon>
        <taxon>Hyphococcus</taxon>
    </lineage>
</organism>
<evidence type="ECO:0000313" key="9">
    <source>
        <dbReference type="Proteomes" id="UP001560685"/>
    </source>
</evidence>
<protein>
    <recommendedName>
        <fullName evidence="5">Pseudouridine synthase</fullName>
        <ecNumber evidence="5">5.4.99.-</ecNumber>
    </recommendedName>
</protein>